<reference evidence="1 2" key="1">
    <citation type="submission" date="2024-09" db="EMBL/GenBank/DDBJ databases">
        <authorList>
            <person name="Sun Q."/>
            <person name="Mori K."/>
        </authorList>
    </citation>
    <scope>NUCLEOTIDE SEQUENCE [LARGE SCALE GENOMIC DNA]</scope>
    <source>
        <strain evidence="1 2">CGMCC 1.12926</strain>
    </source>
</reference>
<gene>
    <name evidence="1" type="ORF">ACFFLS_04570</name>
</gene>
<proteinExistence type="predicted"/>
<evidence type="ECO:0000313" key="2">
    <source>
        <dbReference type="Proteomes" id="UP001589734"/>
    </source>
</evidence>
<organism evidence="1 2">
    <name type="scientific">Flavobacterium procerum</name>
    <dbReference type="NCBI Taxonomy" id="1455569"/>
    <lineage>
        <taxon>Bacteria</taxon>
        <taxon>Pseudomonadati</taxon>
        <taxon>Bacteroidota</taxon>
        <taxon>Flavobacteriia</taxon>
        <taxon>Flavobacteriales</taxon>
        <taxon>Flavobacteriaceae</taxon>
        <taxon>Flavobacterium</taxon>
    </lineage>
</organism>
<protein>
    <submittedName>
        <fullName evidence="1">Uncharacterized protein</fullName>
    </submittedName>
</protein>
<dbReference type="EMBL" id="JBHLYW010000005">
    <property type="protein sequence ID" value="MFC0076299.1"/>
    <property type="molecule type" value="Genomic_DNA"/>
</dbReference>
<name>A0ABV6BLI6_9FLAO</name>
<dbReference type="RefSeq" id="WP_379684018.1">
    <property type="nucleotide sequence ID" value="NZ_JBHLYW010000005.1"/>
</dbReference>
<accession>A0ABV6BLI6</accession>
<sequence length="243" mass="27886">MKFYTLFSLLILFSCQKPKPAVTVDTISNSKKTEDTVLKEKFLKTDTIAISDGEDSFSKNYILANLIKENIDKDSIVTSHYQLDFYENKTKTASSKVAIKGNEKGSEWNAYFGLNDAPSKNSPFLQVSYGYPACGYAHDHFLFYLKNNEAELVYSWLTISDSGWGNWVEFQSQSSDYEAKTFYCKNVAFSPADGEDENMGVVSYSDSTFFEYKNKHWNKKLLSAKDKNYFEKTMTFDEFHNAK</sequence>
<dbReference type="Proteomes" id="UP001589734">
    <property type="component" value="Unassembled WGS sequence"/>
</dbReference>
<comment type="caution">
    <text evidence="1">The sequence shown here is derived from an EMBL/GenBank/DDBJ whole genome shotgun (WGS) entry which is preliminary data.</text>
</comment>
<evidence type="ECO:0000313" key="1">
    <source>
        <dbReference type="EMBL" id="MFC0076299.1"/>
    </source>
</evidence>
<dbReference type="PROSITE" id="PS51257">
    <property type="entry name" value="PROKAR_LIPOPROTEIN"/>
    <property type="match status" value="1"/>
</dbReference>
<keyword evidence="2" id="KW-1185">Reference proteome</keyword>